<protein>
    <recommendedName>
        <fullName evidence="3">Uracil DNA glycosylase superfamily protein</fullName>
    </recommendedName>
</protein>
<dbReference type="EMBL" id="FQYT01000020">
    <property type="protein sequence ID" value="SHJ40053.1"/>
    <property type="molecule type" value="Genomic_DNA"/>
</dbReference>
<name>A0A1M6J030_9FIRM</name>
<dbReference type="AlphaFoldDB" id="A0A1M6J030"/>
<dbReference type="Proteomes" id="UP000184342">
    <property type="component" value="Unassembled WGS sequence"/>
</dbReference>
<dbReference type="STRING" id="1122934.SAMN02745691_01883"/>
<evidence type="ECO:0000313" key="1">
    <source>
        <dbReference type="EMBL" id="SHJ40053.1"/>
    </source>
</evidence>
<organism evidence="1 2">
    <name type="scientific">Parasporobacterium paucivorans DSM 15970</name>
    <dbReference type="NCBI Taxonomy" id="1122934"/>
    <lineage>
        <taxon>Bacteria</taxon>
        <taxon>Bacillati</taxon>
        <taxon>Bacillota</taxon>
        <taxon>Clostridia</taxon>
        <taxon>Lachnospirales</taxon>
        <taxon>Lachnospiraceae</taxon>
        <taxon>Parasporobacterium</taxon>
    </lineage>
</organism>
<sequence>MSINEKEEELFDRWQTESNYKPFIKDGIVEETEWNKQKIKICYVLKDTDRLDGHADNDLRKFLREGGSSTYWKTWNNIVRYTKALLEDEEEYPKTISKACKLEYLPKICAINLKKQDGKSSADKAEIAAFVMQDAEFIQEQLNLYQPDVIVCCGRGEGKNADLLYEHVLDRDKTSGWQMNEKAIKGIENEKAVDINYYYTRFGGKETPVISFLHPQKTKGTHSLFADWYETMRKVKKELNIY</sequence>
<proteinExistence type="predicted"/>
<evidence type="ECO:0000313" key="2">
    <source>
        <dbReference type="Proteomes" id="UP000184342"/>
    </source>
</evidence>
<keyword evidence="2" id="KW-1185">Reference proteome</keyword>
<dbReference type="RefSeq" id="WP_073994165.1">
    <property type="nucleotide sequence ID" value="NZ_FQYT01000020.1"/>
</dbReference>
<gene>
    <name evidence="1" type="ORF">SAMN02745691_01883</name>
</gene>
<reference evidence="1 2" key="1">
    <citation type="submission" date="2016-11" db="EMBL/GenBank/DDBJ databases">
        <authorList>
            <person name="Jaros S."/>
            <person name="Januszkiewicz K."/>
            <person name="Wedrychowicz H."/>
        </authorList>
    </citation>
    <scope>NUCLEOTIDE SEQUENCE [LARGE SCALE GENOMIC DNA]</scope>
    <source>
        <strain evidence="1 2">DSM 15970</strain>
    </source>
</reference>
<dbReference type="OrthoDB" id="6397945at2"/>
<accession>A0A1M6J030</accession>
<evidence type="ECO:0008006" key="3">
    <source>
        <dbReference type="Google" id="ProtNLM"/>
    </source>
</evidence>